<accession>A0A3M9L3T8</accession>
<dbReference type="Pfam" id="PF21036">
    <property type="entry name" value="EryCIII-like_N"/>
    <property type="match status" value="1"/>
</dbReference>
<evidence type="ECO:0000256" key="1">
    <source>
        <dbReference type="ARBA" id="ARBA00006962"/>
    </source>
</evidence>
<reference evidence="5 6" key="2">
    <citation type="submission" date="2018-08" db="EMBL/GenBank/DDBJ databases">
        <title>Streptomyces kandeliansis sp. nov., an endophytic bacterium isolated from mangrove plant.</title>
        <authorList>
            <person name="Wang R."/>
        </authorList>
    </citation>
    <scope>NUCLEOTIDE SEQUENCE [LARGE SCALE GENOMIC DNA]</scope>
    <source>
        <strain evidence="6">H14(2018)</strain>
    </source>
</reference>
<keyword evidence="3 5" id="KW-0808">Transferase</keyword>
<dbReference type="PANTHER" id="PTHR48050">
    <property type="entry name" value="STEROL 3-BETA-GLUCOSYLTRANSFERASE"/>
    <property type="match status" value="1"/>
</dbReference>
<evidence type="ECO:0000256" key="2">
    <source>
        <dbReference type="ARBA" id="ARBA00022676"/>
    </source>
</evidence>
<proteinExistence type="inferred from homology"/>
<dbReference type="PANTHER" id="PTHR48050:SF13">
    <property type="entry name" value="STEROL 3-BETA-GLUCOSYLTRANSFERASE UGT80A2"/>
    <property type="match status" value="1"/>
</dbReference>
<dbReference type="GO" id="GO:0017000">
    <property type="term" value="P:antibiotic biosynthetic process"/>
    <property type="evidence" value="ECO:0007669"/>
    <property type="project" value="UniProtKB-KW"/>
</dbReference>
<dbReference type="NCBIfam" id="TIGR04516">
    <property type="entry name" value="glycosyl_450act"/>
    <property type="match status" value="1"/>
</dbReference>
<dbReference type="InterPro" id="IPR030953">
    <property type="entry name" value="Glycosyl_450act"/>
</dbReference>
<reference evidence="5 6" key="1">
    <citation type="submission" date="2018-07" db="EMBL/GenBank/DDBJ databases">
        <authorList>
            <person name="Ye Y."/>
        </authorList>
    </citation>
    <scope>NUCLEOTIDE SEQUENCE [LARGE SCALE GENOMIC DNA]</scope>
    <source>
        <strain evidence="6">H14(2018)</strain>
    </source>
</reference>
<dbReference type="GO" id="GO:0008194">
    <property type="term" value="F:UDP-glycosyltransferase activity"/>
    <property type="evidence" value="ECO:0007669"/>
    <property type="project" value="InterPro"/>
</dbReference>
<dbReference type="CDD" id="cd03784">
    <property type="entry name" value="GT1_Gtf-like"/>
    <property type="match status" value="1"/>
</dbReference>
<dbReference type="EMBL" id="CP031263">
    <property type="protein sequence ID" value="AXH93411.1"/>
    <property type="molecule type" value="Genomic_DNA"/>
</dbReference>
<keyword evidence="4" id="KW-0045">Antibiotic biosynthesis</keyword>
<dbReference type="Pfam" id="PF06722">
    <property type="entry name" value="EryCIII-like_C"/>
    <property type="match status" value="1"/>
</dbReference>
<dbReference type="InterPro" id="IPR048284">
    <property type="entry name" value="EryCIII-like_N"/>
</dbReference>
<dbReference type="OMA" id="RWWKPDL"/>
<dbReference type="RefSeq" id="WP_013287155.1">
    <property type="nucleotide sequence ID" value="NZ_CBDRIO010000033.1"/>
</dbReference>
<organism evidence="5 6">
    <name type="scientific">Micromonospora aurantiaca</name>
    <name type="common">nom. illeg.</name>
    <dbReference type="NCBI Taxonomy" id="47850"/>
    <lineage>
        <taxon>Bacteria</taxon>
        <taxon>Bacillati</taxon>
        <taxon>Actinomycetota</taxon>
        <taxon>Actinomycetes</taxon>
        <taxon>Micromonosporales</taxon>
        <taxon>Micromonosporaceae</taxon>
        <taxon>Micromonospora</taxon>
    </lineage>
</organism>
<evidence type="ECO:0000313" key="6">
    <source>
        <dbReference type="Proteomes" id="UP000253958"/>
    </source>
</evidence>
<dbReference type="Gene3D" id="3.40.50.2000">
    <property type="entry name" value="Glycogen Phosphorylase B"/>
    <property type="match status" value="2"/>
</dbReference>
<evidence type="ECO:0000256" key="3">
    <source>
        <dbReference type="ARBA" id="ARBA00022679"/>
    </source>
</evidence>
<gene>
    <name evidence="5" type="ORF">DVH21_27605</name>
</gene>
<dbReference type="SUPFAM" id="SSF53756">
    <property type="entry name" value="UDP-Glycosyltransferase/glycogen phosphorylase"/>
    <property type="match status" value="1"/>
</dbReference>
<sequence length="420" mass="46024">MRVLITCFAVDSHFSGCVPLAWALRTAGHQVLVAGQPALIEAVVRAGLTAAPVGVDHAHDQMLAKVGADILALHDDRDYLEKRHDRLGLEFLRGHETVMTALFYSKVNSDSMIDDVVDLAYGWQPDLVLWEPFTFAGAVAARVTGAAHARLLTMPDMFLSTRERHLSMLDRLPAGRRDDVLASWLDSTLARYGHGFDEEIVTGQWSIDPMPEGIRIDTRQPTVPIRYIPYNGQVPSIVPDWLREPPGRPRLCVTLGMTARTSNWSNMIAIEDLFEVVAELNVEVVATLSAEEQALVPDVPDNVRLVEHVPLDVLLPTCAAVLHHGGLGTWATAAALGVPQLSLGYMWDAVYRAQRTEALGAGLALHSSDLTPARLRGLLARILDEGSFRHRAGQLREAMSAMPSPNDVVPMLEKLTAERG</sequence>
<protein>
    <submittedName>
        <fullName evidence="5">Activator-dependent family glycosyltransferase</fullName>
    </submittedName>
</protein>
<dbReference type="GO" id="GO:0016758">
    <property type="term" value="F:hexosyltransferase activity"/>
    <property type="evidence" value="ECO:0007669"/>
    <property type="project" value="UniProtKB-ARBA"/>
</dbReference>
<dbReference type="FunFam" id="3.40.50.2000:FF:000072">
    <property type="entry name" value="Glycosyl transferase"/>
    <property type="match status" value="1"/>
</dbReference>
<name>A0A3M9L3T8_9ACTN</name>
<evidence type="ECO:0000313" key="5">
    <source>
        <dbReference type="EMBL" id="AXH93411.1"/>
    </source>
</evidence>
<dbReference type="Proteomes" id="UP000253958">
    <property type="component" value="Chromosome"/>
</dbReference>
<dbReference type="InterPro" id="IPR002213">
    <property type="entry name" value="UDP_glucos_trans"/>
</dbReference>
<comment type="similarity">
    <text evidence="1">Belongs to the glycosyltransferase 28 family.</text>
</comment>
<dbReference type="InterPro" id="IPR010610">
    <property type="entry name" value="EryCIII-like_C"/>
</dbReference>
<evidence type="ECO:0000256" key="4">
    <source>
        <dbReference type="ARBA" id="ARBA00023194"/>
    </source>
</evidence>
<dbReference type="InterPro" id="IPR050426">
    <property type="entry name" value="Glycosyltransferase_28"/>
</dbReference>
<keyword evidence="2" id="KW-0328">Glycosyltransferase</keyword>
<dbReference type="AlphaFoldDB" id="A0A3M9L3T8"/>